<dbReference type="Gene3D" id="1.10.287.1120">
    <property type="entry name" value="Bipartite methylase S protein"/>
    <property type="match status" value="1"/>
</dbReference>
<dbReference type="Pfam" id="PF01420">
    <property type="entry name" value="Methylase_S"/>
    <property type="match status" value="1"/>
</dbReference>
<dbReference type="PANTHER" id="PTHR30408:SF12">
    <property type="entry name" value="TYPE I RESTRICTION ENZYME MJAVIII SPECIFICITY SUBUNIT"/>
    <property type="match status" value="1"/>
</dbReference>
<keyword evidence="2" id="KW-0680">Restriction system</keyword>
<feature type="domain" description="Type I restriction modification DNA specificity" evidence="4">
    <location>
        <begin position="30"/>
        <end position="198"/>
    </location>
</feature>
<dbReference type="CDD" id="cd17287">
    <property type="entry name" value="RMtype1_S_EcoN10ORF171P_TRD2-CR2_like"/>
    <property type="match status" value="1"/>
</dbReference>
<evidence type="ECO:0000313" key="6">
    <source>
        <dbReference type="Proteomes" id="UP001595979"/>
    </source>
</evidence>
<keyword evidence="5" id="KW-0255">Endonuclease</keyword>
<dbReference type="SUPFAM" id="SSF116734">
    <property type="entry name" value="DNA methylase specificity domain"/>
    <property type="match status" value="2"/>
</dbReference>
<organism evidence="5 6">
    <name type="scientific">Deinococcus petrolearius</name>
    <dbReference type="NCBI Taxonomy" id="1751295"/>
    <lineage>
        <taxon>Bacteria</taxon>
        <taxon>Thermotogati</taxon>
        <taxon>Deinococcota</taxon>
        <taxon>Deinococci</taxon>
        <taxon>Deinococcales</taxon>
        <taxon>Deinococcaceae</taxon>
        <taxon>Deinococcus</taxon>
    </lineage>
</organism>
<proteinExistence type="inferred from homology"/>
<accession>A0ABW1DQ84</accession>
<reference evidence="6" key="1">
    <citation type="journal article" date="2019" name="Int. J. Syst. Evol. Microbiol.">
        <title>The Global Catalogue of Microorganisms (GCM) 10K type strain sequencing project: providing services to taxonomists for standard genome sequencing and annotation.</title>
        <authorList>
            <consortium name="The Broad Institute Genomics Platform"/>
            <consortium name="The Broad Institute Genome Sequencing Center for Infectious Disease"/>
            <person name="Wu L."/>
            <person name="Ma J."/>
        </authorList>
    </citation>
    <scope>NUCLEOTIDE SEQUENCE [LARGE SCALE GENOMIC DNA]</scope>
    <source>
        <strain evidence="6">CGMCC 1.15053</strain>
    </source>
</reference>
<keyword evidence="5" id="KW-0540">Nuclease</keyword>
<protein>
    <submittedName>
        <fullName evidence="5">Restriction endonuclease subunit S</fullName>
        <ecNumber evidence="5">3.1.21.-</ecNumber>
    </submittedName>
</protein>
<dbReference type="Proteomes" id="UP001595979">
    <property type="component" value="Unassembled WGS sequence"/>
</dbReference>
<name>A0ABW1DQ84_9DEIO</name>
<dbReference type="InterPro" id="IPR044946">
    <property type="entry name" value="Restrct_endonuc_typeI_TRD_sf"/>
</dbReference>
<dbReference type="Gene3D" id="3.90.220.20">
    <property type="entry name" value="DNA methylase specificity domains"/>
    <property type="match status" value="2"/>
</dbReference>
<keyword evidence="5" id="KW-0378">Hydrolase</keyword>
<sequence>MTPPESRPAHVYVGAEADGPSTDTSKISLSGWRRVTIGEIAVVGSGSTPDRTKDEFWNGDIPWITTGEINYGVVEDSEEKVTHKAIEYGLRLFPAGSILMAMYGQGATRGRIAELGIQAAINQNSCAIICNSEVVSKYIYYFLENNYNFIRGLSNGGGQHNLNNGIVRELEILLPPLPEQRKIAAILSTWDDSLSTLTRLIAAKRQQKRALAEQLLTGQRRLNGFEGEWETLRFGDVFIRITRRNIEGNEHALTISGTHGLIDQREFFNKRVAASDLSGYYLIRRGEFAYNKSYSAGYDFGAIKRLNLYSSGVVSTLYICFALNRADADSNFYEQFFEANLLNEGISGIAQEGARNHGLLNVSVKDFFELDLPFPPPPEQRAIAAVLSTLDDEISALDRLQASVQEQKRGLMDALLTGRVRVNVEDA</sequence>
<dbReference type="InterPro" id="IPR052021">
    <property type="entry name" value="Type-I_RS_S_subunit"/>
</dbReference>
<dbReference type="EC" id="3.1.21.-" evidence="5"/>
<keyword evidence="6" id="KW-1185">Reference proteome</keyword>
<dbReference type="GO" id="GO:0016787">
    <property type="term" value="F:hydrolase activity"/>
    <property type="evidence" value="ECO:0007669"/>
    <property type="project" value="UniProtKB-KW"/>
</dbReference>
<evidence type="ECO:0000256" key="1">
    <source>
        <dbReference type="ARBA" id="ARBA00010923"/>
    </source>
</evidence>
<dbReference type="PANTHER" id="PTHR30408">
    <property type="entry name" value="TYPE-1 RESTRICTION ENZYME ECOKI SPECIFICITY PROTEIN"/>
    <property type="match status" value="1"/>
</dbReference>
<evidence type="ECO:0000256" key="3">
    <source>
        <dbReference type="ARBA" id="ARBA00023125"/>
    </source>
</evidence>
<gene>
    <name evidence="5" type="ORF">ACFPQ6_13145</name>
</gene>
<keyword evidence="3" id="KW-0238">DNA-binding</keyword>
<evidence type="ECO:0000256" key="2">
    <source>
        <dbReference type="ARBA" id="ARBA00022747"/>
    </source>
</evidence>
<dbReference type="InterPro" id="IPR000055">
    <property type="entry name" value="Restrct_endonuc_typeI_TRD"/>
</dbReference>
<evidence type="ECO:0000313" key="5">
    <source>
        <dbReference type="EMBL" id="MFC5849254.1"/>
    </source>
</evidence>
<comment type="similarity">
    <text evidence="1">Belongs to the type-I restriction system S methylase family.</text>
</comment>
<dbReference type="EMBL" id="JBHSOH010000016">
    <property type="protein sequence ID" value="MFC5849254.1"/>
    <property type="molecule type" value="Genomic_DNA"/>
</dbReference>
<evidence type="ECO:0000259" key="4">
    <source>
        <dbReference type="Pfam" id="PF01420"/>
    </source>
</evidence>
<dbReference type="GO" id="GO:0004519">
    <property type="term" value="F:endonuclease activity"/>
    <property type="evidence" value="ECO:0007669"/>
    <property type="project" value="UniProtKB-KW"/>
</dbReference>
<comment type="caution">
    <text evidence="5">The sequence shown here is derived from an EMBL/GenBank/DDBJ whole genome shotgun (WGS) entry which is preliminary data.</text>
</comment>